<evidence type="ECO:0000313" key="4">
    <source>
        <dbReference type="Proteomes" id="UP000006903"/>
    </source>
</evidence>
<evidence type="ECO:0000259" key="1">
    <source>
        <dbReference type="Pfam" id="PF01935"/>
    </source>
</evidence>
<dbReference type="CDD" id="cd01127">
    <property type="entry name" value="TrwB_TraG_TraD_VirD4"/>
    <property type="match status" value="1"/>
</dbReference>
<dbReference type="STRING" id="490899.DKAM_0704"/>
<dbReference type="Gene3D" id="3.40.50.300">
    <property type="entry name" value="P-loop containing nucleotide triphosphate hydrolases"/>
    <property type="match status" value="2"/>
</dbReference>
<dbReference type="InterPro" id="IPR027417">
    <property type="entry name" value="P-loop_NTPase"/>
</dbReference>
<dbReference type="PANTHER" id="PTHR30121:SF6">
    <property type="entry name" value="SLR6007 PROTEIN"/>
    <property type="match status" value="1"/>
</dbReference>
<dbReference type="InterPro" id="IPR002789">
    <property type="entry name" value="HerA_central"/>
</dbReference>
<dbReference type="eggNOG" id="arCOG04816">
    <property type="taxonomic scope" value="Archaea"/>
</dbReference>
<dbReference type="InterPro" id="IPR032689">
    <property type="entry name" value="TraG-D_C"/>
</dbReference>
<dbReference type="EMBL" id="CP001140">
    <property type="protein sequence ID" value="ACL11030.1"/>
    <property type="molecule type" value="Genomic_DNA"/>
</dbReference>
<proteinExistence type="predicted"/>
<sequence>MIPVQLYHVFPRIGEKPDPSALGYRFTYCLLNTGGSLRVFIATELPRDSLSKFMDVREYSVQELTGETGLELYVSEARLKNRRDFWLRDTVILDPPSIASSLGRPGLMCIGFSRDTVLDEIFFSRARGLLKARGTRGGRVEAETILDRARRGLWTLRIMGAARDRITLGLIEEKYSTASYTGFKWVRHIARTPGELWGYLKPLETGFWTRVFPGDIPVVTSSRVYDMMILPDPAIHNVEFARRSLLPEAVPVRSGADCFRIGSTLNGREVRLCMSDLERHVYVIGQTGSGKTSFLKLLVHRVYETGEASIIVIDPHGDMALELGSEISGSLLYDPVDNPFSINPLDLPKHRDRDYAVSVAIDILLDIFREVLKLVNTAVNVRYLLRVVLRALYSRSDSPTMADLYNTILGLYDGRVTLGDLSDYEWRRQIGVLRSMQRQSLISALSRLEPYARDRFLRELTSRTSVDFEEMLSPGSLTLFSIPKAVVGGDLARLIASTIVIKTWYEALARSRLGKPRTPVFLIIDEFQFVSDLPLIDIVFSEARKYGLHLVVAHQHTGQIPGQLIQSVLTNTGVKLVFQVAGEDAEKLSTIDANFARLLRRTLTSLSTGMAVLKIAGRPGEQPPPPLIVKLDYLGSTGLKPG</sequence>
<dbReference type="Pfam" id="PF01935">
    <property type="entry name" value="DUF87"/>
    <property type="match status" value="1"/>
</dbReference>
<gene>
    <name evidence="3" type="ordered locus">DKAM_0704</name>
</gene>
<organism evidence="3 4">
    <name type="scientific">Desulfurococcus amylolyticus (strain DSM 18924 / JCM 16383 / VKM B-2413 / 1221n)</name>
    <name type="common">Desulfurococcus kamchatkensis</name>
    <dbReference type="NCBI Taxonomy" id="490899"/>
    <lineage>
        <taxon>Archaea</taxon>
        <taxon>Thermoproteota</taxon>
        <taxon>Thermoprotei</taxon>
        <taxon>Desulfurococcales</taxon>
        <taxon>Desulfurococcaceae</taxon>
        <taxon>Desulfurococcus</taxon>
    </lineage>
</organism>
<dbReference type="Proteomes" id="UP000006903">
    <property type="component" value="Chromosome"/>
</dbReference>
<dbReference type="AlphaFoldDB" id="B8D4J9"/>
<reference evidence="3 4" key="1">
    <citation type="journal article" date="2009" name="J. Bacteriol.">
        <title>Complete genome sequence of the anaerobic, protein-degrading hyperthermophilic crenarchaeon Desulfurococcus kamchatkensis.</title>
        <authorList>
            <person name="Ravin N.V."/>
            <person name="Mardanov A.V."/>
            <person name="Beletsky A.V."/>
            <person name="Kublanov I.V."/>
            <person name="Kolganova T.V."/>
            <person name="Lebedinsky A.V."/>
            <person name="Chernyh N.A."/>
            <person name="Bonch-Osmolovskaya E.A."/>
            <person name="Skryabin K.G."/>
        </authorList>
    </citation>
    <scope>NUCLEOTIDE SEQUENCE [LARGE SCALE GENOMIC DNA]</scope>
    <source>
        <strain evidence="4">DSM 18924 / JCM 16383 / VKM B-2413 / 1221n</strain>
    </source>
</reference>
<dbReference type="SUPFAM" id="SSF52540">
    <property type="entry name" value="P-loop containing nucleoside triphosphate hydrolases"/>
    <property type="match status" value="1"/>
</dbReference>
<feature type="domain" description="TraD/TraG TraM recognition site" evidence="2">
    <location>
        <begin position="519"/>
        <end position="589"/>
    </location>
</feature>
<dbReference type="InterPro" id="IPR051162">
    <property type="entry name" value="T4SS_component"/>
</dbReference>
<dbReference type="KEGG" id="dka:DKAM_0704"/>
<dbReference type="PANTHER" id="PTHR30121">
    <property type="entry name" value="UNCHARACTERIZED PROTEIN YJGR-RELATED"/>
    <property type="match status" value="1"/>
</dbReference>
<evidence type="ECO:0000313" key="3">
    <source>
        <dbReference type="EMBL" id="ACL11030.1"/>
    </source>
</evidence>
<name>B8D4J9_DESA1</name>
<protein>
    <submittedName>
        <fullName evidence="3">Putative TraG protein</fullName>
    </submittedName>
</protein>
<evidence type="ECO:0000259" key="2">
    <source>
        <dbReference type="Pfam" id="PF12696"/>
    </source>
</evidence>
<feature type="domain" description="Helicase HerA central" evidence="1">
    <location>
        <begin position="260"/>
        <end position="481"/>
    </location>
</feature>
<accession>B8D4J9</accession>
<dbReference type="HOGENOM" id="CLU_426201_0_0_2"/>
<dbReference type="Pfam" id="PF12696">
    <property type="entry name" value="TraG-D_C"/>
    <property type="match status" value="1"/>
</dbReference>